<dbReference type="EMBL" id="PVNH01000015">
    <property type="protein sequence ID" value="PRX43439.1"/>
    <property type="molecule type" value="Genomic_DNA"/>
</dbReference>
<sequence length="216" mass="21798">MPEPLLTVSGVHKSYAGSPVLRPVSFVLTPGAVTVLTGPSGSGKSTLLMIAGGWEAPDGGEVTAHPPLPGGPLGAISWRHAGFVPQSVGLLDELTIAENLAFAARLGGPDGRRRVTGLLGALDLGDLADRLPAEVSGGERQRAAVGRALAAGPSLVLADEPTSHQDSARTGLVLDALRAAADRGAAVLVASHDPAVARHADRTVTLDSAHPVHDAG</sequence>
<evidence type="ECO:0000313" key="4">
    <source>
        <dbReference type="EMBL" id="PRX43439.1"/>
    </source>
</evidence>
<reference evidence="4 5" key="1">
    <citation type="submission" date="2018-03" db="EMBL/GenBank/DDBJ databases">
        <title>Genomic Encyclopedia of Type Strains, Phase III (KMG-III): the genomes of soil and plant-associated and newly described type strains.</title>
        <authorList>
            <person name="Whitman W."/>
        </authorList>
    </citation>
    <scope>NUCLEOTIDE SEQUENCE [LARGE SCALE GENOMIC DNA]</scope>
    <source>
        <strain evidence="4 5">CGMCC 4.7125</strain>
    </source>
</reference>
<evidence type="ECO:0000256" key="1">
    <source>
        <dbReference type="ARBA" id="ARBA00022741"/>
    </source>
</evidence>
<dbReference type="PROSITE" id="PS00211">
    <property type="entry name" value="ABC_TRANSPORTER_1"/>
    <property type="match status" value="1"/>
</dbReference>
<comment type="caution">
    <text evidence="4">The sequence shown here is derived from an EMBL/GenBank/DDBJ whole genome shotgun (WGS) entry which is preliminary data.</text>
</comment>
<gene>
    <name evidence="4" type="ORF">B0I33_11557</name>
</gene>
<keyword evidence="2 4" id="KW-0067">ATP-binding</keyword>
<dbReference type="GO" id="GO:0005524">
    <property type="term" value="F:ATP binding"/>
    <property type="evidence" value="ECO:0007669"/>
    <property type="project" value="UniProtKB-KW"/>
</dbReference>
<dbReference type="Gene3D" id="3.40.50.300">
    <property type="entry name" value="P-loop containing nucleotide triphosphate hydrolases"/>
    <property type="match status" value="1"/>
</dbReference>
<dbReference type="SMART" id="SM00382">
    <property type="entry name" value="AAA"/>
    <property type="match status" value="1"/>
</dbReference>
<dbReference type="GO" id="GO:0005886">
    <property type="term" value="C:plasma membrane"/>
    <property type="evidence" value="ECO:0007669"/>
    <property type="project" value="TreeGrafter"/>
</dbReference>
<organism evidence="4 5">
    <name type="scientific">Prauserella shujinwangii</name>
    <dbReference type="NCBI Taxonomy" id="1453103"/>
    <lineage>
        <taxon>Bacteria</taxon>
        <taxon>Bacillati</taxon>
        <taxon>Actinomycetota</taxon>
        <taxon>Actinomycetes</taxon>
        <taxon>Pseudonocardiales</taxon>
        <taxon>Pseudonocardiaceae</taxon>
        <taxon>Prauserella</taxon>
    </lineage>
</organism>
<dbReference type="PROSITE" id="PS50893">
    <property type="entry name" value="ABC_TRANSPORTER_2"/>
    <property type="match status" value="1"/>
</dbReference>
<dbReference type="SUPFAM" id="SSF52540">
    <property type="entry name" value="P-loop containing nucleoside triphosphate hydrolases"/>
    <property type="match status" value="1"/>
</dbReference>
<dbReference type="InterPro" id="IPR003439">
    <property type="entry name" value="ABC_transporter-like_ATP-bd"/>
</dbReference>
<evidence type="ECO:0000256" key="2">
    <source>
        <dbReference type="ARBA" id="ARBA00022840"/>
    </source>
</evidence>
<evidence type="ECO:0000259" key="3">
    <source>
        <dbReference type="PROSITE" id="PS50893"/>
    </source>
</evidence>
<keyword evidence="5" id="KW-1185">Reference proteome</keyword>
<dbReference type="InterPro" id="IPR003593">
    <property type="entry name" value="AAA+_ATPase"/>
</dbReference>
<dbReference type="InterPro" id="IPR015854">
    <property type="entry name" value="ABC_transpr_LolD-like"/>
</dbReference>
<dbReference type="RefSeq" id="WP_245901178.1">
    <property type="nucleotide sequence ID" value="NZ_PVNH01000015.1"/>
</dbReference>
<proteinExistence type="predicted"/>
<dbReference type="InterPro" id="IPR017871">
    <property type="entry name" value="ABC_transporter-like_CS"/>
</dbReference>
<keyword evidence="1" id="KW-0547">Nucleotide-binding</keyword>
<name>A0A2T0LKK7_9PSEU</name>
<dbReference type="PANTHER" id="PTHR24220">
    <property type="entry name" value="IMPORT ATP-BINDING PROTEIN"/>
    <property type="match status" value="1"/>
</dbReference>
<dbReference type="Pfam" id="PF00005">
    <property type="entry name" value="ABC_tran"/>
    <property type="match status" value="1"/>
</dbReference>
<dbReference type="InterPro" id="IPR027417">
    <property type="entry name" value="P-loop_NTPase"/>
</dbReference>
<dbReference type="GO" id="GO:0016887">
    <property type="term" value="F:ATP hydrolysis activity"/>
    <property type="evidence" value="ECO:0007669"/>
    <property type="project" value="InterPro"/>
</dbReference>
<evidence type="ECO:0000313" key="5">
    <source>
        <dbReference type="Proteomes" id="UP000238362"/>
    </source>
</evidence>
<protein>
    <submittedName>
        <fullName evidence="4">Putative ABC transport system ATP-binding protein</fullName>
    </submittedName>
</protein>
<dbReference type="Proteomes" id="UP000238362">
    <property type="component" value="Unassembled WGS sequence"/>
</dbReference>
<dbReference type="GO" id="GO:0022857">
    <property type="term" value="F:transmembrane transporter activity"/>
    <property type="evidence" value="ECO:0007669"/>
    <property type="project" value="TreeGrafter"/>
</dbReference>
<accession>A0A2T0LKK7</accession>
<feature type="domain" description="ABC transporter" evidence="3">
    <location>
        <begin position="6"/>
        <end position="216"/>
    </location>
</feature>
<dbReference type="AlphaFoldDB" id="A0A2T0LKK7"/>